<evidence type="ECO:0000259" key="1">
    <source>
        <dbReference type="Pfam" id="PF12957"/>
    </source>
</evidence>
<keyword evidence="3" id="KW-1185">Reference proteome</keyword>
<name>A0A5C2H5N9_9CAUD</name>
<accession>A0A5C2H5N9</accession>
<evidence type="ECO:0000313" key="3">
    <source>
        <dbReference type="Proteomes" id="UP000322838"/>
    </source>
</evidence>
<proteinExistence type="predicted"/>
<dbReference type="EMBL" id="MN228696">
    <property type="protein sequence ID" value="QEP29892.1"/>
    <property type="molecule type" value="Genomic_DNA"/>
</dbReference>
<dbReference type="Pfam" id="PF12957">
    <property type="entry name" value="DUF3846"/>
    <property type="match status" value="1"/>
</dbReference>
<evidence type="ECO:0000313" key="2">
    <source>
        <dbReference type="EMBL" id="QEP29892.1"/>
    </source>
</evidence>
<reference evidence="3" key="1">
    <citation type="submission" date="2019-07" db="EMBL/GenBank/DDBJ databases">
        <authorList>
            <person name="Cubo M.T."/>
            <person name="Espuny M.D.R."/>
            <person name="Balsanelli E."/>
        </authorList>
    </citation>
    <scope>NUCLEOTIDE SEQUENCE [LARGE SCALE GENOMIC DNA]</scope>
</reference>
<protein>
    <recommendedName>
        <fullName evidence="1">DUF3846 domain-containing protein</fullName>
    </recommendedName>
</protein>
<sequence length="129" mass="14688">MAVVTGYLVRPKDRTIQEVTLVDEVKDPAGHLHNIYDMLECRLITVVWLENQINVIVDDEGLLHNPQHWIRIQGYHEVLAGNALFLGEPDKDGYSTSCPLSLDEIGSMVHCYTNGDDNWYAVQRLENSH</sequence>
<feature type="domain" description="DUF3846" evidence="1">
    <location>
        <begin position="7"/>
        <end position="99"/>
    </location>
</feature>
<dbReference type="InterPro" id="IPR024559">
    <property type="entry name" value="DUF3846"/>
</dbReference>
<gene>
    <name evidence="2" type="ORF">Smphiort11_094</name>
</gene>
<dbReference type="Proteomes" id="UP000322838">
    <property type="component" value="Segment"/>
</dbReference>
<organism evidence="2 3">
    <name type="scientific">Sinorhizobium phage ort11</name>
    <dbReference type="NCBI Taxonomy" id="2599764"/>
    <lineage>
        <taxon>Viruses</taxon>
        <taxon>Duplodnaviria</taxon>
        <taxon>Heunggongvirae</taxon>
        <taxon>Uroviricota</taxon>
        <taxon>Caudoviricetes</taxon>
        <taxon>Schitoviridae</taxon>
        <taxon>Huelvavirus</taxon>
        <taxon>Huelvavirus ort11</taxon>
    </lineage>
</organism>